<evidence type="ECO:0000256" key="4">
    <source>
        <dbReference type="ARBA" id="ARBA00022723"/>
    </source>
</evidence>
<evidence type="ECO:0000256" key="1">
    <source>
        <dbReference type="ARBA" id="ARBA00009660"/>
    </source>
</evidence>
<gene>
    <name evidence="6" type="ORF">ACFSBL_08300</name>
</gene>
<evidence type="ECO:0000313" key="6">
    <source>
        <dbReference type="EMBL" id="MFD1645680.1"/>
    </source>
</evidence>
<dbReference type="RefSeq" id="WP_256398805.1">
    <property type="nucleotide sequence ID" value="NZ_JANHJR010000001.1"/>
</dbReference>
<dbReference type="CDD" id="cd00454">
    <property type="entry name" value="TrHb1_N"/>
    <property type="match status" value="1"/>
</dbReference>
<organism evidence="6 7">
    <name type="scientific">Haloarchaeobius litoreus</name>
    <dbReference type="NCBI Taxonomy" id="755306"/>
    <lineage>
        <taxon>Archaea</taxon>
        <taxon>Methanobacteriati</taxon>
        <taxon>Methanobacteriota</taxon>
        <taxon>Stenosarchaea group</taxon>
        <taxon>Halobacteria</taxon>
        <taxon>Halobacteriales</taxon>
        <taxon>Halorubellaceae</taxon>
        <taxon>Haloarchaeobius</taxon>
    </lineage>
</organism>
<accession>A0ABD6DJY2</accession>
<keyword evidence="5" id="KW-0408">Iron</keyword>
<evidence type="ECO:0000313" key="7">
    <source>
        <dbReference type="Proteomes" id="UP001597034"/>
    </source>
</evidence>
<keyword evidence="3" id="KW-0349">Heme</keyword>
<evidence type="ECO:0000256" key="5">
    <source>
        <dbReference type="ARBA" id="ARBA00023004"/>
    </source>
</evidence>
<dbReference type="Proteomes" id="UP001597034">
    <property type="component" value="Unassembled WGS sequence"/>
</dbReference>
<dbReference type="InterPro" id="IPR016339">
    <property type="entry name" value="Hemoglobin_trunc_I"/>
</dbReference>
<keyword evidence="7" id="KW-1185">Reference proteome</keyword>
<name>A0ABD6DJY2_9EURY</name>
<protein>
    <submittedName>
        <fullName evidence="6">Group 1 truncated hemoglobin</fullName>
    </submittedName>
</protein>
<evidence type="ECO:0000256" key="3">
    <source>
        <dbReference type="ARBA" id="ARBA00022617"/>
    </source>
</evidence>
<dbReference type="InterPro" id="IPR009050">
    <property type="entry name" value="Globin-like_sf"/>
</dbReference>
<dbReference type="Gene3D" id="1.10.490.10">
    <property type="entry name" value="Globins"/>
    <property type="match status" value="1"/>
</dbReference>
<dbReference type="PIRSF" id="PIRSF002030">
    <property type="entry name" value="Globin_Protozoa/Cyanobacteria"/>
    <property type="match status" value="1"/>
</dbReference>
<proteinExistence type="inferred from homology"/>
<dbReference type="InterPro" id="IPR001486">
    <property type="entry name" value="Hemoglobin_trunc"/>
</dbReference>
<dbReference type="Pfam" id="PF01152">
    <property type="entry name" value="Bac_globin"/>
    <property type="match status" value="1"/>
</dbReference>
<evidence type="ECO:0000256" key="2">
    <source>
        <dbReference type="ARBA" id="ARBA00022448"/>
    </source>
</evidence>
<comment type="similarity">
    <text evidence="1">Belongs to the truncated hemoglobin family. Group I subfamily.</text>
</comment>
<reference evidence="6 7" key="1">
    <citation type="journal article" date="2019" name="Int. J. Syst. Evol. Microbiol.">
        <title>The Global Catalogue of Microorganisms (GCM) 10K type strain sequencing project: providing services to taxonomists for standard genome sequencing and annotation.</title>
        <authorList>
            <consortium name="The Broad Institute Genomics Platform"/>
            <consortium name="The Broad Institute Genome Sequencing Center for Infectious Disease"/>
            <person name="Wu L."/>
            <person name="Ma J."/>
        </authorList>
    </citation>
    <scope>NUCLEOTIDE SEQUENCE [LARGE SCALE GENOMIC DNA]</scope>
    <source>
        <strain evidence="6 7">CGMCC 1.10390</strain>
    </source>
</reference>
<dbReference type="GO" id="GO:0046872">
    <property type="term" value="F:metal ion binding"/>
    <property type="evidence" value="ECO:0007669"/>
    <property type="project" value="UniProtKB-KW"/>
</dbReference>
<sequence>MSTDDTLYERLGGRQAVELVVDEFYDRVLVDERLQPYFEDTDTDELRAHQVAFISHVAGGTDDYDGASMATAHDHLDVTDAAFARVADHLDASLRECGVDDGDREALMAAVAGLQPEVVNA</sequence>
<comment type="caution">
    <text evidence="6">The sequence shown here is derived from an EMBL/GenBank/DDBJ whole genome shotgun (WGS) entry which is preliminary data.</text>
</comment>
<dbReference type="AlphaFoldDB" id="A0ABD6DJY2"/>
<dbReference type="InterPro" id="IPR012292">
    <property type="entry name" value="Globin/Proto"/>
</dbReference>
<keyword evidence="4" id="KW-0479">Metal-binding</keyword>
<keyword evidence="2" id="KW-0813">Transport</keyword>
<dbReference type="EMBL" id="JBHUDO010000002">
    <property type="protein sequence ID" value="MFD1645680.1"/>
    <property type="molecule type" value="Genomic_DNA"/>
</dbReference>
<dbReference type="SUPFAM" id="SSF46458">
    <property type="entry name" value="Globin-like"/>
    <property type="match status" value="1"/>
</dbReference>